<sequence length="468" mass="52321">MSYRGSDNLLAYIKDAVLPALVYSPSAPELPPVGHKSHRNTISCRHNSHRQIHVIHVLSSYNDLVNGWTEKYIPCKSLGVDDYDGETEGVLSVPSARRFAIPYISLKPVSNTSLLEYWLYAYPLRTVQRVLHLAFPQISRWGFDLGNRESDDIDDIFRNTVWTHLYDASSAEISRKSVILICQPPWVLSPEDMLQFIEMKSLPTQSASYQSKERLWARIWDICTSKRSPYFILTSYQKWIFGSFSRGWTAAFVSPVYDSSSHNPTIIQALVYWLASAADLPEGFIHPDCPEPVMNMTPQFAASDAGSDASSIAFAWSESRWSGQSQEPGSSAGFNTLVPDISDNEGSVVGRIQGPLHMMPIQPLWKSRAKVEEWRSKLLPVENTPPRLSMDESNQAGFSEPVPEYAGSEASTESDETIIDMPVGHWLASGCRAASVDQRHKWVSVSSPRPSGAKSTVTRHTLTVFGYV</sequence>
<dbReference type="OrthoDB" id="2579508at2759"/>
<organism>
    <name type="scientific">Serpula lacrymans var. lacrymans (strain S7.9)</name>
    <name type="common">Dry rot fungus</name>
    <dbReference type="NCBI Taxonomy" id="578457"/>
    <lineage>
        <taxon>Eukaryota</taxon>
        <taxon>Fungi</taxon>
        <taxon>Dikarya</taxon>
        <taxon>Basidiomycota</taxon>
        <taxon>Agaricomycotina</taxon>
        <taxon>Agaricomycetes</taxon>
        <taxon>Agaricomycetidae</taxon>
        <taxon>Boletales</taxon>
        <taxon>Coniophorineae</taxon>
        <taxon>Serpulaceae</taxon>
        <taxon>Serpula</taxon>
    </lineage>
</organism>
<name>F8P1Y6_SERL9</name>
<accession>F8P1Y6</accession>
<evidence type="ECO:0000313" key="2">
    <source>
        <dbReference type="EMBL" id="EGO23164.1"/>
    </source>
</evidence>
<dbReference type="Proteomes" id="UP000008064">
    <property type="component" value="Unassembled WGS sequence"/>
</dbReference>
<protein>
    <submittedName>
        <fullName evidence="2">Uncharacterized protein</fullName>
    </submittedName>
</protein>
<dbReference type="GeneID" id="18813502"/>
<feature type="region of interest" description="Disordered" evidence="1">
    <location>
        <begin position="382"/>
        <end position="410"/>
    </location>
</feature>
<dbReference type="EMBL" id="GL945436">
    <property type="protein sequence ID" value="EGO23164.1"/>
    <property type="molecule type" value="Genomic_DNA"/>
</dbReference>
<dbReference type="KEGG" id="sla:SERLADRAFT_416603"/>
<dbReference type="HOGENOM" id="CLU_048299_1_0_1"/>
<dbReference type="RefSeq" id="XP_007320404.1">
    <property type="nucleotide sequence ID" value="XM_007320342.1"/>
</dbReference>
<evidence type="ECO:0000256" key="1">
    <source>
        <dbReference type="SAM" id="MobiDB-lite"/>
    </source>
</evidence>
<proteinExistence type="predicted"/>
<reference evidence="2" key="1">
    <citation type="submission" date="2011-04" db="EMBL/GenBank/DDBJ databases">
        <title>Evolution of plant cell wall degrading machinery underlies the functional diversity of forest fungi.</title>
        <authorList>
            <consortium name="US DOE Joint Genome Institute (JGI-PGF)"/>
            <person name="Eastwood D.C."/>
            <person name="Floudas D."/>
            <person name="Binder M."/>
            <person name="Majcherczyk A."/>
            <person name="Schneider P."/>
            <person name="Aerts A."/>
            <person name="Asiegbu F.O."/>
            <person name="Baker S.E."/>
            <person name="Barry K."/>
            <person name="Bendiksby M."/>
            <person name="Blumentritt M."/>
            <person name="Coutinho P.M."/>
            <person name="Cullen D."/>
            <person name="Cullen D."/>
            <person name="Gathman A."/>
            <person name="Goodell B."/>
            <person name="Henrissat B."/>
            <person name="Ihrmark K."/>
            <person name="Kauserud H."/>
            <person name="Kohler A."/>
            <person name="LaButti K."/>
            <person name="Lapidus A."/>
            <person name="Lavin J.L."/>
            <person name="Lee Y.-H."/>
            <person name="Lindquist E."/>
            <person name="Lilly W."/>
            <person name="Lucas S."/>
            <person name="Morin E."/>
            <person name="Murat C."/>
            <person name="Oguiza J.A."/>
            <person name="Park J."/>
            <person name="Pisabarro A.G."/>
            <person name="Riley R."/>
            <person name="Rosling A."/>
            <person name="Salamov A."/>
            <person name="Schmidt O."/>
            <person name="Schmutz J."/>
            <person name="Skrede I."/>
            <person name="Stenlid J."/>
            <person name="Wiebenga A."/>
            <person name="Xie X."/>
            <person name="Kues U."/>
            <person name="Hibbett D.S."/>
            <person name="Hoffmeister D."/>
            <person name="Hogberg N."/>
            <person name="Martin F."/>
            <person name="Grigoriev I.V."/>
            <person name="Watkinson S.C."/>
        </authorList>
    </citation>
    <scope>NUCLEOTIDE SEQUENCE</scope>
    <source>
        <strain evidence="2">S7.9</strain>
    </source>
</reference>
<gene>
    <name evidence="2" type="ORF">SERLADRAFT_416603</name>
</gene>
<dbReference type="AlphaFoldDB" id="F8P1Y6"/>